<evidence type="ECO:0000313" key="7">
    <source>
        <dbReference type="EMBL" id="KAF7260734.1"/>
    </source>
</evidence>
<feature type="disulfide bond" evidence="3">
    <location>
        <begin position="24"/>
        <end position="51"/>
    </location>
</feature>
<dbReference type="PANTHER" id="PTHR24251:SF40">
    <property type="entry name" value="CUB DOMAIN-CONTAINING PROTEIN"/>
    <property type="match status" value="1"/>
</dbReference>
<evidence type="ECO:0000256" key="5">
    <source>
        <dbReference type="SAM" id="SignalP"/>
    </source>
</evidence>
<feature type="domain" description="CUB" evidence="6">
    <location>
        <begin position="24"/>
        <end position="136"/>
    </location>
</feature>
<organism evidence="7 8">
    <name type="scientific">Paragonimus skrjabini miyazakii</name>
    <dbReference type="NCBI Taxonomy" id="59628"/>
    <lineage>
        <taxon>Eukaryota</taxon>
        <taxon>Metazoa</taxon>
        <taxon>Spiralia</taxon>
        <taxon>Lophotrochozoa</taxon>
        <taxon>Platyhelminthes</taxon>
        <taxon>Trematoda</taxon>
        <taxon>Digenea</taxon>
        <taxon>Plagiorchiida</taxon>
        <taxon>Troglotremata</taxon>
        <taxon>Troglotrematidae</taxon>
        <taxon>Paragonimus</taxon>
    </lineage>
</organism>
<dbReference type="FunFam" id="2.60.120.290:FF:000005">
    <property type="entry name" value="Procollagen C-endopeptidase enhancer 1"/>
    <property type="match status" value="1"/>
</dbReference>
<keyword evidence="8" id="KW-1185">Reference proteome</keyword>
<comment type="caution">
    <text evidence="7">The sequence shown here is derived from an EMBL/GenBank/DDBJ whole genome shotgun (WGS) entry which is preliminary data.</text>
</comment>
<dbReference type="CDD" id="cd00041">
    <property type="entry name" value="CUB"/>
    <property type="match status" value="1"/>
</dbReference>
<keyword evidence="2 3" id="KW-1015">Disulfide bond</keyword>
<dbReference type="Pfam" id="PF00431">
    <property type="entry name" value="CUB"/>
    <property type="match status" value="2"/>
</dbReference>
<feature type="compositionally biased region" description="Basic residues" evidence="4">
    <location>
        <begin position="242"/>
        <end position="259"/>
    </location>
</feature>
<evidence type="ECO:0000256" key="3">
    <source>
        <dbReference type="PROSITE-ProRule" id="PRU00059"/>
    </source>
</evidence>
<dbReference type="OrthoDB" id="6345439at2759"/>
<evidence type="ECO:0000256" key="1">
    <source>
        <dbReference type="ARBA" id="ARBA00022737"/>
    </source>
</evidence>
<evidence type="ECO:0000256" key="2">
    <source>
        <dbReference type="ARBA" id="ARBA00023157"/>
    </source>
</evidence>
<evidence type="ECO:0000259" key="6">
    <source>
        <dbReference type="PROSITE" id="PS01180"/>
    </source>
</evidence>
<dbReference type="Proteomes" id="UP000822476">
    <property type="component" value="Unassembled WGS sequence"/>
</dbReference>
<accession>A0A8S9Z1R2</accession>
<dbReference type="InterPro" id="IPR000859">
    <property type="entry name" value="CUB_dom"/>
</dbReference>
<dbReference type="PANTHER" id="PTHR24251">
    <property type="entry name" value="OVOCHYMASE-RELATED"/>
    <property type="match status" value="1"/>
</dbReference>
<feature type="region of interest" description="Disordered" evidence="4">
    <location>
        <begin position="238"/>
        <end position="274"/>
    </location>
</feature>
<evidence type="ECO:0000313" key="8">
    <source>
        <dbReference type="Proteomes" id="UP000822476"/>
    </source>
</evidence>
<feature type="domain" description="CUB" evidence="6">
    <location>
        <begin position="138"/>
        <end position="193"/>
    </location>
</feature>
<keyword evidence="5" id="KW-0732">Signal</keyword>
<sequence length="274" mass="31292">MSIVFLLGALLFTVIDATGSISKCGKTFTRRNRGYFTSPGYPKAYNPLTFCFWSIKLRNKGQIKITFDPVKLEMPGIHMFDSILVLDGSSCMSPLIARFDSSTRHEFISTQNTMSVLFISDYSGENTGFVANFSDAKCGDVFRGDVGIIDSDNGNTYNLCFWHIQVKNGSFISIVFESLNLKRKIDWIRILNGSNCNAEEIFWRHGPLKESPEEVLIKRNDLILISIGEYFRIKYTAVPPKKQPKKNKRKRNERRNRKLNKPEAKTLVRPPTQN</sequence>
<comment type="caution">
    <text evidence="3">Lacks conserved residue(s) required for the propagation of feature annotation.</text>
</comment>
<dbReference type="SUPFAM" id="SSF49854">
    <property type="entry name" value="Spermadhesin, CUB domain"/>
    <property type="match status" value="2"/>
</dbReference>
<dbReference type="EMBL" id="JTDE01000629">
    <property type="protein sequence ID" value="KAF7260734.1"/>
    <property type="molecule type" value="Genomic_DNA"/>
</dbReference>
<gene>
    <name evidence="7" type="ORF">EG68_01448</name>
</gene>
<feature type="chain" id="PRO_5035824697" description="CUB domain-containing protein" evidence="5">
    <location>
        <begin position="18"/>
        <end position="274"/>
    </location>
</feature>
<feature type="signal peptide" evidence="5">
    <location>
        <begin position="1"/>
        <end position="17"/>
    </location>
</feature>
<reference evidence="7" key="1">
    <citation type="submission" date="2019-07" db="EMBL/GenBank/DDBJ databases">
        <title>Annotation for the trematode Paragonimus miyazaki's.</title>
        <authorList>
            <person name="Choi Y.-J."/>
        </authorList>
    </citation>
    <scope>NUCLEOTIDE SEQUENCE</scope>
    <source>
        <strain evidence="7">Japan</strain>
    </source>
</reference>
<evidence type="ECO:0000256" key="4">
    <source>
        <dbReference type="SAM" id="MobiDB-lite"/>
    </source>
</evidence>
<name>A0A8S9Z1R2_9TREM</name>
<dbReference type="InterPro" id="IPR035914">
    <property type="entry name" value="Sperma_CUB_dom_sf"/>
</dbReference>
<dbReference type="AlphaFoldDB" id="A0A8S9Z1R2"/>
<keyword evidence="1" id="KW-0677">Repeat</keyword>
<proteinExistence type="predicted"/>
<dbReference type="SMART" id="SM00042">
    <property type="entry name" value="CUB"/>
    <property type="match status" value="2"/>
</dbReference>
<protein>
    <recommendedName>
        <fullName evidence="6">CUB domain-containing protein</fullName>
    </recommendedName>
</protein>
<dbReference type="PROSITE" id="PS01180">
    <property type="entry name" value="CUB"/>
    <property type="match status" value="2"/>
</dbReference>
<dbReference type="Gene3D" id="2.60.120.290">
    <property type="entry name" value="Spermadhesin, CUB domain"/>
    <property type="match status" value="2"/>
</dbReference>